<evidence type="ECO:0000256" key="1">
    <source>
        <dbReference type="ARBA" id="ARBA00007957"/>
    </source>
</evidence>
<evidence type="ECO:0000256" key="3">
    <source>
        <dbReference type="ARBA" id="ARBA00022833"/>
    </source>
</evidence>
<dbReference type="InterPro" id="IPR036388">
    <property type="entry name" value="WH-like_DNA-bd_sf"/>
</dbReference>
<dbReference type="Proteomes" id="UP001333102">
    <property type="component" value="Chromosome"/>
</dbReference>
<protein>
    <submittedName>
        <fullName evidence="7">Transcriptional repressor</fullName>
    </submittedName>
</protein>
<dbReference type="InterPro" id="IPR043135">
    <property type="entry name" value="Fur_C"/>
</dbReference>
<dbReference type="CDD" id="cd07153">
    <property type="entry name" value="Fur_like"/>
    <property type="match status" value="1"/>
</dbReference>
<dbReference type="PANTHER" id="PTHR33202:SF7">
    <property type="entry name" value="FERRIC UPTAKE REGULATION PROTEIN"/>
    <property type="match status" value="1"/>
</dbReference>
<dbReference type="EMBL" id="CP141614">
    <property type="protein sequence ID" value="WRP14225.1"/>
    <property type="molecule type" value="Genomic_DNA"/>
</dbReference>
<gene>
    <name evidence="7" type="ORF">VLY81_12490</name>
</gene>
<keyword evidence="3" id="KW-0862">Zinc</keyword>
<evidence type="ECO:0000256" key="5">
    <source>
        <dbReference type="ARBA" id="ARBA00023125"/>
    </source>
</evidence>
<proteinExistence type="inferred from homology"/>
<keyword evidence="6" id="KW-0804">Transcription</keyword>
<keyword evidence="5" id="KW-0238">DNA-binding</keyword>
<dbReference type="Gene3D" id="3.30.1490.190">
    <property type="match status" value="1"/>
</dbReference>
<keyword evidence="2" id="KW-0678">Repressor</keyword>
<dbReference type="Pfam" id="PF01475">
    <property type="entry name" value="FUR"/>
    <property type="match status" value="1"/>
</dbReference>
<sequence length="149" mass="17275">MRPELETFQRLLTERGYRVTPQRMGIYEYLLDTKTHPSAEEIYQALKDRFPMMSQATVYKTLDLLLELGLIAQLGLGGQATRYDGNPDVHVNVYCSECHRIYDVMEPELPKLAESVARRSGFVVKGQRHEFYGICPECEARRSARMQER</sequence>
<dbReference type="PANTHER" id="PTHR33202">
    <property type="entry name" value="ZINC UPTAKE REGULATION PROTEIN"/>
    <property type="match status" value="1"/>
</dbReference>
<keyword evidence="4" id="KW-0805">Transcription regulation</keyword>
<keyword evidence="8" id="KW-1185">Reference proteome</keyword>
<organism evidence="7 8">
    <name type="scientific">Geochorda subterranea</name>
    <dbReference type="NCBI Taxonomy" id="3109564"/>
    <lineage>
        <taxon>Bacteria</taxon>
        <taxon>Bacillati</taxon>
        <taxon>Bacillota</taxon>
        <taxon>Limnochordia</taxon>
        <taxon>Limnochordales</taxon>
        <taxon>Geochordaceae</taxon>
        <taxon>Geochorda</taxon>
    </lineage>
</organism>
<dbReference type="SUPFAM" id="SSF46785">
    <property type="entry name" value="Winged helix' DNA-binding domain"/>
    <property type="match status" value="1"/>
</dbReference>
<dbReference type="InterPro" id="IPR002481">
    <property type="entry name" value="FUR"/>
</dbReference>
<dbReference type="Gene3D" id="1.10.10.10">
    <property type="entry name" value="Winged helix-like DNA-binding domain superfamily/Winged helix DNA-binding domain"/>
    <property type="match status" value="1"/>
</dbReference>
<evidence type="ECO:0000256" key="6">
    <source>
        <dbReference type="ARBA" id="ARBA00023163"/>
    </source>
</evidence>
<evidence type="ECO:0000313" key="8">
    <source>
        <dbReference type="Proteomes" id="UP001333102"/>
    </source>
</evidence>
<dbReference type="RefSeq" id="WP_324668528.1">
    <property type="nucleotide sequence ID" value="NZ_CP141614.1"/>
</dbReference>
<evidence type="ECO:0000256" key="4">
    <source>
        <dbReference type="ARBA" id="ARBA00023015"/>
    </source>
</evidence>
<name>A0ABZ1BP19_9FIRM</name>
<comment type="similarity">
    <text evidence="1">Belongs to the Fur family.</text>
</comment>
<dbReference type="InterPro" id="IPR036390">
    <property type="entry name" value="WH_DNA-bd_sf"/>
</dbReference>
<reference evidence="8" key="1">
    <citation type="submission" date="2023-12" db="EMBL/GenBank/DDBJ databases">
        <title>Novel isolates from deep terrestrial aquifers shed light on the physiology and ecology of the class Limnochordia.</title>
        <authorList>
            <person name="Karnachuk O.V."/>
            <person name="Lukina A.P."/>
            <person name="Avakyan M.R."/>
            <person name="Kadnikov V."/>
            <person name="Begmatov S."/>
            <person name="Beletsky A.V."/>
            <person name="Mardanov A.V."/>
            <person name="Ravin N.V."/>
        </authorList>
    </citation>
    <scope>NUCLEOTIDE SEQUENCE [LARGE SCALE GENOMIC DNA]</scope>
    <source>
        <strain evidence="8">LN</strain>
    </source>
</reference>
<accession>A0ABZ1BP19</accession>
<evidence type="ECO:0000256" key="2">
    <source>
        <dbReference type="ARBA" id="ARBA00022491"/>
    </source>
</evidence>
<evidence type="ECO:0000313" key="7">
    <source>
        <dbReference type="EMBL" id="WRP14225.1"/>
    </source>
</evidence>